<keyword evidence="3" id="KW-1185">Reference proteome</keyword>
<dbReference type="AlphaFoldDB" id="A0A0C9TI91"/>
<name>A0A0C9TI91_SPHS4</name>
<sequence length="138" mass="15363">LGFYVPAKYLGFTCNIPTNPLIPNILFYETLTTTSTVTWATALPFPPRRLLVYTDSLDSMEMFHSLRAKDGYNELLLLVVQQLMANRMSLRVCHVTGANNTIANALSRGLFNLAHQLVPNIRISIFEPPQNVLGADAP</sequence>
<proteinExistence type="predicted"/>
<evidence type="ECO:0000313" key="1">
    <source>
        <dbReference type="EMBL" id="KIJ29248.1"/>
    </source>
</evidence>
<organism evidence="1 3">
    <name type="scientific">Sphaerobolus stellatus (strain SS14)</name>
    <dbReference type="NCBI Taxonomy" id="990650"/>
    <lineage>
        <taxon>Eukaryota</taxon>
        <taxon>Fungi</taxon>
        <taxon>Dikarya</taxon>
        <taxon>Basidiomycota</taxon>
        <taxon>Agaricomycotina</taxon>
        <taxon>Agaricomycetes</taxon>
        <taxon>Phallomycetidae</taxon>
        <taxon>Geastrales</taxon>
        <taxon>Sphaerobolaceae</taxon>
        <taxon>Sphaerobolus</taxon>
    </lineage>
</organism>
<dbReference type="EMBL" id="KN837271">
    <property type="protein sequence ID" value="KIJ29964.1"/>
    <property type="molecule type" value="Genomic_DNA"/>
</dbReference>
<feature type="non-terminal residue" evidence="1">
    <location>
        <position position="1"/>
    </location>
</feature>
<gene>
    <name evidence="2" type="ORF">M422DRAFT_187699</name>
    <name evidence="1" type="ORF">M422DRAFT_188686</name>
</gene>
<dbReference type="OrthoDB" id="3249498at2759"/>
<evidence type="ECO:0000313" key="3">
    <source>
        <dbReference type="Proteomes" id="UP000054279"/>
    </source>
</evidence>
<reference evidence="1 3" key="1">
    <citation type="submission" date="2014-06" db="EMBL/GenBank/DDBJ databases">
        <title>Evolutionary Origins and Diversification of the Mycorrhizal Mutualists.</title>
        <authorList>
            <consortium name="DOE Joint Genome Institute"/>
            <consortium name="Mycorrhizal Genomics Consortium"/>
            <person name="Kohler A."/>
            <person name="Kuo A."/>
            <person name="Nagy L.G."/>
            <person name="Floudas D."/>
            <person name="Copeland A."/>
            <person name="Barry K.W."/>
            <person name="Cichocki N."/>
            <person name="Veneault-Fourrey C."/>
            <person name="LaButti K."/>
            <person name="Lindquist E.A."/>
            <person name="Lipzen A."/>
            <person name="Lundell T."/>
            <person name="Morin E."/>
            <person name="Murat C."/>
            <person name="Riley R."/>
            <person name="Ohm R."/>
            <person name="Sun H."/>
            <person name="Tunlid A."/>
            <person name="Henrissat B."/>
            <person name="Grigoriev I.V."/>
            <person name="Hibbett D.S."/>
            <person name="Martin F."/>
        </authorList>
    </citation>
    <scope>NUCLEOTIDE SEQUENCE [LARGE SCALE GENOMIC DNA]</scope>
    <source>
        <strain evidence="1 3">SS14</strain>
    </source>
</reference>
<accession>A0A0C9TI91</accession>
<dbReference type="HOGENOM" id="CLU_125038_0_0_1"/>
<dbReference type="Proteomes" id="UP000054279">
    <property type="component" value="Unassembled WGS sequence"/>
</dbReference>
<protein>
    <recommendedName>
        <fullName evidence="4">RNase H type-1 domain-containing protein</fullName>
    </recommendedName>
</protein>
<evidence type="ECO:0008006" key="4">
    <source>
        <dbReference type="Google" id="ProtNLM"/>
    </source>
</evidence>
<evidence type="ECO:0000313" key="2">
    <source>
        <dbReference type="EMBL" id="KIJ29964.1"/>
    </source>
</evidence>
<dbReference type="EMBL" id="KN837286">
    <property type="protein sequence ID" value="KIJ29248.1"/>
    <property type="molecule type" value="Genomic_DNA"/>
</dbReference>